<dbReference type="SUPFAM" id="SSF81901">
    <property type="entry name" value="HCP-like"/>
    <property type="match status" value="2"/>
</dbReference>
<organism evidence="1 2">
    <name type="scientific">Sorlinia euscelidii</name>
    <dbReference type="NCBI Taxonomy" id="3081148"/>
    <lineage>
        <taxon>Bacteria</taxon>
        <taxon>Pseudomonadati</taxon>
        <taxon>Pseudomonadota</taxon>
        <taxon>Alphaproteobacteria</taxon>
        <taxon>Acetobacterales</taxon>
        <taxon>Acetobacteraceae</taxon>
        <taxon>Sorlinia</taxon>
    </lineage>
</organism>
<dbReference type="EMBL" id="JAWJZY010000001">
    <property type="protein sequence ID" value="MEE8657566.1"/>
    <property type="molecule type" value="Genomic_DNA"/>
</dbReference>
<evidence type="ECO:0000313" key="1">
    <source>
        <dbReference type="EMBL" id="MEE8657566.1"/>
    </source>
</evidence>
<comment type="caution">
    <text evidence="1">The sequence shown here is derived from an EMBL/GenBank/DDBJ whole genome shotgun (WGS) entry which is preliminary data.</text>
</comment>
<dbReference type="SMART" id="SM00671">
    <property type="entry name" value="SEL1"/>
    <property type="match status" value="12"/>
</dbReference>
<dbReference type="InterPro" id="IPR050767">
    <property type="entry name" value="Sel1_AlgK"/>
</dbReference>
<dbReference type="PANTHER" id="PTHR11102">
    <property type="entry name" value="SEL-1-LIKE PROTEIN"/>
    <property type="match status" value="1"/>
</dbReference>
<keyword evidence="2" id="KW-1185">Reference proteome</keyword>
<dbReference type="RefSeq" id="WP_394818593.1">
    <property type="nucleotide sequence ID" value="NZ_JAWJZY010000001.1"/>
</dbReference>
<dbReference type="Proteomes" id="UP001312908">
    <property type="component" value="Unassembled WGS sequence"/>
</dbReference>
<dbReference type="Gene3D" id="1.25.40.10">
    <property type="entry name" value="Tetratricopeptide repeat domain"/>
    <property type="match status" value="4"/>
</dbReference>
<name>A0ABU7U0I0_9PROT</name>
<gene>
    <name evidence="1" type="ORF">DOFOFD_00840</name>
</gene>
<dbReference type="InterPro" id="IPR011990">
    <property type="entry name" value="TPR-like_helical_dom_sf"/>
</dbReference>
<dbReference type="Pfam" id="PF08238">
    <property type="entry name" value="Sel1"/>
    <property type="match status" value="14"/>
</dbReference>
<protein>
    <submittedName>
        <fullName evidence="1">Sel1 repeat family protein</fullName>
    </submittedName>
</protein>
<sequence>MAISPRLNMFVPKPRRLQNAIALLEEDDRAVEGFSRLATLAAEGMVEAQYRVGRAYLEARGTPYQFREGERWLRRAAEVGHVEAQYFLAILYLIGYPKGFDPARDDVYSGVSMEERVPDLAGALPWALKAAEAGHVEAAGLLGYIYSSGPHDIKDEQKALKWYKIANEKGSPQGSLGLGIARLQTSPDKTAIRLLRKAADAGLPTAYFYLGWVYELGIIEPSDDGRAARNFHKAAEGGVTAAALRYGVYLLHGRGVEKDLFQAETWLRRAALKGEAEAAAILGDLNIRGFDHAPNFEDAGGWYRLAAEMGHAAAARGLALLYLTGSGVERDLDLAAQWFHTAAEMGDSVASADFGNLALIGVGSESQKSDLFKRFMTEAEDGSLVAAFNLGVCLARGVGTEENPQAAIQWFKVAAKGVVNAQYWLGRLYGGEFGVEPDPAASVEWLEKAADAEMPEAQVALAQLLVTGTSVLGEDHPRALKLYRSAAQRGNVDGMFGLGAMLGGGHHVEEQNRAEAQSWFRLAAERGHGLAQLMLGRYLERGLGGEVNLAGAQLWYERAEKSGVPEASQALIALNKSMVVDAG</sequence>
<proteinExistence type="predicted"/>
<accession>A0ABU7U0I0</accession>
<reference evidence="1 2" key="1">
    <citation type="submission" date="2023-10" db="EMBL/GenBank/DDBJ databases">
        <title>Sorlinia euscelidii gen. nov., sp. nov., an acetic acid bacteria isolated from the gut of Euscelidius variegatus emitter.</title>
        <authorList>
            <person name="Michoud G."/>
            <person name="Marasco R."/>
            <person name="Seferji K."/>
            <person name="Gonella E."/>
            <person name="Garuglieri E."/>
            <person name="Alma A."/>
            <person name="Mapelli F."/>
            <person name="Borin S."/>
            <person name="Daffonchio D."/>
            <person name="Crotti E."/>
        </authorList>
    </citation>
    <scope>NUCLEOTIDE SEQUENCE [LARGE SCALE GENOMIC DNA]</scope>
    <source>
        <strain evidence="1 2">EV16P</strain>
    </source>
</reference>
<evidence type="ECO:0000313" key="2">
    <source>
        <dbReference type="Proteomes" id="UP001312908"/>
    </source>
</evidence>
<dbReference type="InterPro" id="IPR006597">
    <property type="entry name" value="Sel1-like"/>
</dbReference>
<dbReference type="PANTHER" id="PTHR11102:SF160">
    <property type="entry name" value="ERAD-ASSOCIATED E3 UBIQUITIN-PROTEIN LIGASE COMPONENT HRD3"/>
    <property type="match status" value="1"/>
</dbReference>